<dbReference type="InterPro" id="IPR036390">
    <property type="entry name" value="WH_DNA-bd_sf"/>
</dbReference>
<evidence type="ECO:0000256" key="2">
    <source>
        <dbReference type="ARBA" id="ARBA00034078"/>
    </source>
</evidence>
<dbReference type="Gene3D" id="1.10.10.10">
    <property type="entry name" value="Winged helix-like DNA-binding domain superfamily/Winged helix DNA-binding domain"/>
    <property type="match status" value="1"/>
</dbReference>
<dbReference type="GO" id="GO:0003700">
    <property type="term" value="F:DNA-binding transcription factor activity"/>
    <property type="evidence" value="ECO:0007669"/>
    <property type="project" value="TreeGrafter"/>
</dbReference>
<name>A0A2N7RZP8_9MICC</name>
<dbReference type="RefSeq" id="WP_102598574.1">
    <property type="nucleotide sequence ID" value="NZ_JABUYH010000036.1"/>
</dbReference>
<reference evidence="3 4" key="1">
    <citation type="journal article" date="2017" name="Elife">
        <title>Extensive horizontal gene transfer in cheese-associated bacteria.</title>
        <authorList>
            <person name="Bonham K.S."/>
            <person name="Wolfe B.E."/>
            <person name="Dutton R.J."/>
        </authorList>
    </citation>
    <scope>NUCLEOTIDE SEQUENCE [LARGE SCALE GENOMIC DNA]</scope>
    <source>
        <strain evidence="3 4">JB182</strain>
    </source>
</reference>
<accession>A0A2N7RZP8</accession>
<dbReference type="PANTHER" id="PTHR33221">
    <property type="entry name" value="WINGED HELIX-TURN-HELIX TRANSCRIPTIONAL REGULATOR, RRF2 FAMILY"/>
    <property type="match status" value="1"/>
</dbReference>
<dbReference type="GO" id="GO:0003677">
    <property type="term" value="F:DNA binding"/>
    <property type="evidence" value="ECO:0007669"/>
    <property type="project" value="UniProtKB-KW"/>
</dbReference>
<dbReference type="GO" id="GO:0005829">
    <property type="term" value="C:cytosol"/>
    <property type="evidence" value="ECO:0007669"/>
    <property type="project" value="TreeGrafter"/>
</dbReference>
<dbReference type="SUPFAM" id="SSF46785">
    <property type="entry name" value="Winged helix' DNA-binding domain"/>
    <property type="match status" value="1"/>
</dbReference>
<sequence>MKLSAFTDVCLRTIMVLATPGTGQLTSREISESVGVPYNHVAKAVLELRTLGILQVTRGRNGGAMLTGAALESSLGGLLRKLDKRTDIVDCSDHDAQSNCPLAGNCRLRAVFRQAREAFYASLDALKIRDICPTSPAAPFTALPFPTVRDIS</sequence>
<protein>
    <submittedName>
        <fullName evidence="3">Rrf2 family transcriptional regulator</fullName>
    </submittedName>
</protein>
<comment type="cofactor">
    <cofactor evidence="2">
        <name>[2Fe-2S] cluster</name>
        <dbReference type="ChEBI" id="CHEBI:190135"/>
    </cofactor>
</comment>
<dbReference type="EMBL" id="PNQX01000002">
    <property type="protein sequence ID" value="PMQ19365.1"/>
    <property type="molecule type" value="Genomic_DNA"/>
</dbReference>
<comment type="caution">
    <text evidence="3">The sequence shown here is derived from an EMBL/GenBank/DDBJ whole genome shotgun (WGS) entry which is preliminary data.</text>
</comment>
<dbReference type="Proteomes" id="UP000235739">
    <property type="component" value="Unassembled WGS sequence"/>
</dbReference>
<dbReference type="Pfam" id="PF02082">
    <property type="entry name" value="Rrf2"/>
    <property type="match status" value="1"/>
</dbReference>
<proteinExistence type="predicted"/>
<dbReference type="InterPro" id="IPR000944">
    <property type="entry name" value="Tscrpt_reg_Rrf2"/>
</dbReference>
<dbReference type="PROSITE" id="PS51197">
    <property type="entry name" value="HTH_RRF2_2"/>
    <property type="match status" value="1"/>
</dbReference>
<evidence type="ECO:0000256" key="1">
    <source>
        <dbReference type="ARBA" id="ARBA00023125"/>
    </source>
</evidence>
<dbReference type="InterPro" id="IPR036388">
    <property type="entry name" value="WH-like_DNA-bd_sf"/>
</dbReference>
<keyword evidence="1" id="KW-0238">DNA-binding</keyword>
<evidence type="ECO:0000313" key="3">
    <source>
        <dbReference type="EMBL" id="PMQ19365.1"/>
    </source>
</evidence>
<dbReference type="AlphaFoldDB" id="A0A2N7RZP8"/>
<gene>
    <name evidence="3" type="ORF">CIK84_11755</name>
</gene>
<dbReference type="PANTHER" id="PTHR33221:SF4">
    <property type="entry name" value="HTH-TYPE TRANSCRIPTIONAL REPRESSOR NSRR"/>
    <property type="match status" value="1"/>
</dbReference>
<organism evidence="3 4">
    <name type="scientific">Glutamicibacter arilaitensis</name>
    <dbReference type="NCBI Taxonomy" id="256701"/>
    <lineage>
        <taxon>Bacteria</taxon>
        <taxon>Bacillati</taxon>
        <taxon>Actinomycetota</taxon>
        <taxon>Actinomycetes</taxon>
        <taxon>Micrococcales</taxon>
        <taxon>Micrococcaceae</taxon>
        <taxon>Glutamicibacter</taxon>
    </lineage>
</organism>
<evidence type="ECO:0000313" key="4">
    <source>
        <dbReference type="Proteomes" id="UP000235739"/>
    </source>
</evidence>